<dbReference type="AlphaFoldDB" id="A0AAD4HXU4"/>
<evidence type="ECO:0000256" key="1">
    <source>
        <dbReference type="SAM" id="MobiDB-lite"/>
    </source>
</evidence>
<evidence type="ECO:0000313" key="3">
    <source>
        <dbReference type="Proteomes" id="UP001197093"/>
    </source>
</evidence>
<reference evidence="2" key="1">
    <citation type="submission" date="2023-02" db="EMBL/GenBank/DDBJ databases">
        <authorList>
            <person name="Palmer J.M."/>
        </authorList>
    </citation>
    <scope>NUCLEOTIDE SEQUENCE</scope>
    <source>
        <strain evidence="2">FW57</strain>
    </source>
</reference>
<accession>A0AAD4HXU4</accession>
<comment type="caution">
    <text evidence="2">The sequence shown here is derived from an EMBL/GenBank/DDBJ whole genome shotgun (WGS) entry which is preliminary data.</text>
</comment>
<dbReference type="EMBL" id="JAHCVI010000003">
    <property type="protein sequence ID" value="KAG7288377.1"/>
    <property type="molecule type" value="Genomic_DNA"/>
</dbReference>
<organism evidence="2 3">
    <name type="scientific">Staphylotrichum longicolle</name>
    <dbReference type="NCBI Taxonomy" id="669026"/>
    <lineage>
        <taxon>Eukaryota</taxon>
        <taxon>Fungi</taxon>
        <taxon>Dikarya</taxon>
        <taxon>Ascomycota</taxon>
        <taxon>Pezizomycotina</taxon>
        <taxon>Sordariomycetes</taxon>
        <taxon>Sordariomycetidae</taxon>
        <taxon>Sordariales</taxon>
        <taxon>Chaetomiaceae</taxon>
        <taxon>Staphylotrichum</taxon>
    </lineage>
</organism>
<name>A0AAD4HXU4_9PEZI</name>
<keyword evidence="3" id="KW-1185">Reference proteome</keyword>
<gene>
    <name evidence="2" type="ORF">NEMBOFW57_007909</name>
</gene>
<evidence type="ECO:0000313" key="2">
    <source>
        <dbReference type="EMBL" id="KAG7288377.1"/>
    </source>
</evidence>
<protein>
    <submittedName>
        <fullName evidence="2">Uncharacterized protein</fullName>
    </submittedName>
</protein>
<proteinExistence type="predicted"/>
<feature type="region of interest" description="Disordered" evidence="1">
    <location>
        <begin position="513"/>
        <end position="543"/>
    </location>
</feature>
<dbReference type="Proteomes" id="UP001197093">
    <property type="component" value="Unassembled WGS sequence"/>
</dbReference>
<sequence>MARELPIRTSNGGKPDAGLLNLPTELISAICCSLCFHCRVGRVVDATSEAVTAAHEDQMAISALSQCSRGLRDIAQPILFHWYHESEEEDYRRQEKHLECFVEAIIRNPNLAASVKALGLYQPELNGNRSGLSYAQARTRRTYEVDSIFRPTALSLGPGHLERRANSSLPALFVELRDLAIALSPALSQLCFHDVPVPAEDEAADYNWTSWSYSLPSLMTLVFPGARTRIPAEEDTYHIREAANLLRHAPNLHTLIAPDCGGGGRRHLFRDDDDDAAWHVPLPALRTLSLNGIAMPALARILHRCPALQDLEYHDAPASEHEWVVLDPARHLGHLRGTLRRLCYSVFFREYHAPSDLEDGGDSGNGVYFYCGARYDDGPGMEPDGLGFAGFEVLEVLEVEQVLLYGPVFAPSETEFPADGICLRETTGEDFLAKLPASLRRLRVGGVIYWPAMYRDLLALVEQRARFPRLEAVAIEVYMVPPRDEGEHLAEVLAAAGVAYSVTQAVTMPRADSRGLLPARPGRPEMVPMPMRNSKSDALDSEQTKSNIQLRASAEFFNKAKRELAAAAESWLSSDKTVNRWSSVARQHESISGFQHELRVRITHLLAEPVPPEYRGCDTSFNSI</sequence>